<evidence type="ECO:0008006" key="4">
    <source>
        <dbReference type="Google" id="ProtNLM"/>
    </source>
</evidence>
<sequence length="133" mass="15595">MDNITTFILIGCLICLSYSHDTENYEEEKPLTTDDLFRMMHQCKSSRRKGMCQLQVLWAALKNFQPKEDRKVKDERISGTDFVDVSDMPFHYSAMLHAKRNLDKRVSSRCEYCLKTTSYLYWGKCVNECEGTL</sequence>
<evidence type="ECO:0000256" key="1">
    <source>
        <dbReference type="SAM" id="SignalP"/>
    </source>
</evidence>
<protein>
    <recommendedName>
        <fullName evidence="4">Cnidarian restricted protein</fullName>
    </recommendedName>
</protein>
<keyword evidence="3" id="KW-1185">Reference proteome</keyword>
<keyword evidence="1" id="KW-0732">Signal</keyword>
<organism evidence="2 3">
    <name type="scientific">Clytia hemisphaerica</name>
    <dbReference type="NCBI Taxonomy" id="252671"/>
    <lineage>
        <taxon>Eukaryota</taxon>
        <taxon>Metazoa</taxon>
        <taxon>Cnidaria</taxon>
        <taxon>Hydrozoa</taxon>
        <taxon>Hydroidolina</taxon>
        <taxon>Leptothecata</taxon>
        <taxon>Obeliida</taxon>
        <taxon>Clytiidae</taxon>
        <taxon>Clytia</taxon>
    </lineage>
</organism>
<feature type="signal peptide" evidence="1">
    <location>
        <begin position="1"/>
        <end position="19"/>
    </location>
</feature>
<dbReference type="Proteomes" id="UP000594262">
    <property type="component" value="Unplaced"/>
</dbReference>
<proteinExistence type="predicted"/>
<name>A0A7M5XHS0_9CNID</name>
<accession>A0A7M5XHS0</accession>
<dbReference type="EnsemblMetazoa" id="CLYHEMT023184.1">
    <property type="protein sequence ID" value="CLYHEMP023184.1"/>
    <property type="gene ID" value="CLYHEMG023184"/>
</dbReference>
<reference evidence="2" key="1">
    <citation type="submission" date="2021-01" db="UniProtKB">
        <authorList>
            <consortium name="EnsemblMetazoa"/>
        </authorList>
    </citation>
    <scope>IDENTIFICATION</scope>
</reference>
<evidence type="ECO:0000313" key="2">
    <source>
        <dbReference type="EnsemblMetazoa" id="CLYHEMP023184.1"/>
    </source>
</evidence>
<evidence type="ECO:0000313" key="3">
    <source>
        <dbReference type="Proteomes" id="UP000594262"/>
    </source>
</evidence>
<feature type="chain" id="PRO_5029623944" description="Cnidarian restricted protein" evidence="1">
    <location>
        <begin position="20"/>
        <end position="133"/>
    </location>
</feature>
<dbReference type="AlphaFoldDB" id="A0A7M5XHS0"/>